<keyword evidence="3" id="KW-1185">Reference proteome</keyword>
<evidence type="ECO:0000313" key="3">
    <source>
        <dbReference type="Proteomes" id="UP001603418"/>
    </source>
</evidence>
<organism evidence="2 3">
    <name type="scientific">Streptomyces eurythermus</name>
    <dbReference type="NCBI Taxonomy" id="42237"/>
    <lineage>
        <taxon>Bacteria</taxon>
        <taxon>Bacillati</taxon>
        <taxon>Actinomycetota</taxon>
        <taxon>Actinomycetes</taxon>
        <taxon>Kitasatosporales</taxon>
        <taxon>Streptomycetaceae</taxon>
        <taxon>Streptomyces</taxon>
    </lineage>
</organism>
<dbReference type="RefSeq" id="WP_167513269.1">
    <property type="nucleotide sequence ID" value="NZ_JBICBM010000010.1"/>
</dbReference>
<name>A0ABW6YZE1_9ACTN</name>
<accession>A0ABW6YZE1</accession>
<protein>
    <submittedName>
        <fullName evidence="2">Uncharacterized protein</fullName>
    </submittedName>
</protein>
<sequence length="163" mass="17174">MSDHPVADGSPRPALTATAKSSRTSRFAPGRIARRTIRAADGLPAPGRHVLEGLRQEHRLLVAHASGRPRLVGQLPADRVQVVTAGRTRLAVLGRAPGTAAVRPGVSPGRTDAAPAGGEAAASDARYDALRRHLARIRDTEDLTVHATAQAKPRAAWSTWSSL</sequence>
<reference evidence="2 3" key="1">
    <citation type="submission" date="2024-10" db="EMBL/GenBank/DDBJ databases">
        <title>The Natural Products Discovery Center: Release of the First 8490 Sequenced Strains for Exploring Actinobacteria Biosynthetic Diversity.</title>
        <authorList>
            <person name="Kalkreuter E."/>
            <person name="Kautsar S.A."/>
            <person name="Yang D."/>
            <person name="Bader C.D."/>
            <person name="Teijaro C.N."/>
            <person name="Fluegel L."/>
            <person name="Davis C.M."/>
            <person name="Simpson J.R."/>
            <person name="Lauterbach L."/>
            <person name="Steele A.D."/>
            <person name="Gui C."/>
            <person name="Meng S."/>
            <person name="Li G."/>
            <person name="Viehrig K."/>
            <person name="Ye F."/>
            <person name="Su P."/>
            <person name="Kiefer A.F."/>
            <person name="Nichols A."/>
            <person name="Cepeda A.J."/>
            <person name="Yan W."/>
            <person name="Fan B."/>
            <person name="Jiang Y."/>
            <person name="Adhikari A."/>
            <person name="Zheng C.-J."/>
            <person name="Schuster L."/>
            <person name="Cowan T.M."/>
            <person name="Smanski M.J."/>
            <person name="Chevrette M.G."/>
            <person name="De Carvalho L.P.S."/>
            <person name="Shen B."/>
        </authorList>
    </citation>
    <scope>NUCLEOTIDE SEQUENCE [LARGE SCALE GENOMIC DNA]</scope>
    <source>
        <strain evidence="2 3">NPDC013366</strain>
    </source>
</reference>
<feature type="region of interest" description="Disordered" evidence="1">
    <location>
        <begin position="1"/>
        <end position="25"/>
    </location>
</feature>
<dbReference type="EMBL" id="JBICBM010000010">
    <property type="protein sequence ID" value="MFF9884267.1"/>
    <property type="molecule type" value="Genomic_DNA"/>
</dbReference>
<evidence type="ECO:0000256" key="1">
    <source>
        <dbReference type="SAM" id="MobiDB-lite"/>
    </source>
</evidence>
<dbReference type="Proteomes" id="UP001603418">
    <property type="component" value="Unassembled WGS sequence"/>
</dbReference>
<gene>
    <name evidence="2" type="ORF">ACF1HC_22100</name>
</gene>
<evidence type="ECO:0000313" key="2">
    <source>
        <dbReference type="EMBL" id="MFF9884267.1"/>
    </source>
</evidence>
<proteinExistence type="predicted"/>
<comment type="caution">
    <text evidence="2">The sequence shown here is derived from an EMBL/GenBank/DDBJ whole genome shotgun (WGS) entry which is preliminary data.</text>
</comment>